<evidence type="ECO:0000256" key="1">
    <source>
        <dbReference type="SAM" id="MobiDB-lite"/>
    </source>
</evidence>
<name>A0ABQ8E9P7_BRANA</name>
<feature type="compositionally biased region" description="Polar residues" evidence="1">
    <location>
        <begin position="1"/>
        <end position="20"/>
    </location>
</feature>
<evidence type="ECO:0000313" key="3">
    <source>
        <dbReference type="Proteomes" id="UP000824890"/>
    </source>
</evidence>
<comment type="caution">
    <text evidence="2">The sequence shown here is derived from an EMBL/GenBank/DDBJ whole genome shotgun (WGS) entry which is preliminary data.</text>
</comment>
<feature type="compositionally biased region" description="Basic and acidic residues" evidence="1">
    <location>
        <begin position="68"/>
        <end position="85"/>
    </location>
</feature>
<feature type="region of interest" description="Disordered" evidence="1">
    <location>
        <begin position="1"/>
        <end position="101"/>
    </location>
</feature>
<gene>
    <name evidence="2" type="ORF">HID58_005844</name>
</gene>
<feature type="compositionally biased region" description="Basic and acidic residues" evidence="1">
    <location>
        <begin position="92"/>
        <end position="101"/>
    </location>
</feature>
<proteinExistence type="predicted"/>
<accession>A0ABQ8E9P7</accession>
<reference evidence="2 3" key="1">
    <citation type="submission" date="2021-05" db="EMBL/GenBank/DDBJ databases">
        <title>Genome Assembly of Synthetic Allotetraploid Brassica napus Reveals Homoeologous Exchanges between Subgenomes.</title>
        <authorList>
            <person name="Davis J.T."/>
        </authorList>
    </citation>
    <scope>NUCLEOTIDE SEQUENCE [LARGE SCALE GENOMIC DNA]</scope>
    <source>
        <strain evidence="3">cv. Da-Ae</strain>
        <tissue evidence="2">Seedling</tissue>
    </source>
</reference>
<sequence length="101" mass="11219">MNQPSSGLTPQEESNTTHQVLATETETLEKATETNSPENSVTAAVQPEVTPEEHYPPKVTETKTASTKKKETSKKEEAAEEDKRIPQNLGSFKEESSKHFF</sequence>
<dbReference type="Proteomes" id="UP000824890">
    <property type="component" value="Unassembled WGS sequence"/>
</dbReference>
<keyword evidence="3" id="KW-1185">Reference proteome</keyword>
<dbReference type="EMBL" id="JAGKQM010000002">
    <property type="protein sequence ID" value="KAH0938383.1"/>
    <property type="molecule type" value="Genomic_DNA"/>
</dbReference>
<organism evidence="2 3">
    <name type="scientific">Brassica napus</name>
    <name type="common">Rape</name>
    <dbReference type="NCBI Taxonomy" id="3708"/>
    <lineage>
        <taxon>Eukaryota</taxon>
        <taxon>Viridiplantae</taxon>
        <taxon>Streptophyta</taxon>
        <taxon>Embryophyta</taxon>
        <taxon>Tracheophyta</taxon>
        <taxon>Spermatophyta</taxon>
        <taxon>Magnoliopsida</taxon>
        <taxon>eudicotyledons</taxon>
        <taxon>Gunneridae</taxon>
        <taxon>Pentapetalae</taxon>
        <taxon>rosids</taxon>
        <taxon>malvids</taxon>
        <taxon>Brassicales</taxon>
        <taxon>Brassicaceae</taxon>
        <taxon>Brassiceae</taxon>
        <taxon>Brassica</taxon>
    </lineage>
</organism>
<protein>
    <submittedName>
        <fullName evidence="2">Uncharacterized protein</fullName>
    </submittedName>
</protein>
<evidence type="ECO:0000313" key="2">
    <source>
        <dbReference type="EMBL" id="KAH0938383.1"/>
    </source>
</evidence>